<dbReference type="Proteomes" id="UP000500870">
    <property type="component" value="Chromosome 1"/>
</dbReference>
<gene>
    <name evidence="2" type="ORF">FOB41_05340</name>
</gene>
<dbReference type="AlphaFoldDB" id="A0A6H0ZKZ4"/>
<feature type="region of interest" description="Disordered" evidence="1">
    <location>
        <begin position="104"/>
        <end position="125"/>
    </location>
</feature>
<sequence length="125" mass="13414">MASFGDAFKAARSAGKTTFKWQGKSYHTKTKDEMEKTKKSVPVPAARPTGDEGKRSSSVSGEGKIYKAPAPAAEAATRPMQDYPRPAKSVGIAKAGSRLSIAAARLENEPEKKKVSGFRRSLQSQ</sequence>
<organism evidence="2 3">
    <name type="scientific">Agrobacterium pusense</name>
    <dbReference type="NCBI Taxonomy" id="648995"/>
    <lineage>
        <taxon>Bacteria</taxon>
        <taxon>Pseudomonadati</taxon>
        <taxon>Pseudomonadota</taxon>
        <taxon>Alphaproteobacteria</taxon>
        <taxon>Hyphomicrobiales</taxon>
        <taxon>Rhizobiaceae</taxon>
        <taxon>Rhizobium/Agrobacterium group</taxon>
        <taxon>Agrobacterium</taxon>
    </lineage>
</organism>
<name>A0A6H0ZKZ4_9HYPH</name>
<dbReference type="RefSeq" id="WP_136882666.1">
    <property type="nucleotide sequence ID" value="NZ_CP050898.1"/>
</dbReference>
<evidence type="ECO:0000256" key="1">
    <source>
        <dbReference type="SAM" id="MobiDB-lite"/>
    </source>
</evidence>
<protein>
    <submittedName>
        <fullName evidence="2">Uncharacterized protein</fullName>
    </submittedName>
</protein>
<feature type="compositionally biased region" description="Basic and acidic residues" evidence="1">
    <location>
        <begin position="29"/>
        <end position="38"/>
    </location>
</feature>
<evidence type="ECO:0000313" key="2">
    <source>
        <dbReference type="EMBL" id="QIX20601.1"/>
    </source>
</evidence>
<feature type="region of interest" description="Disordered" evidence="1">
    <location>
        <begin position="19"/>
        <end position="92"/>
    </location>
</feature>
<proteinExistence type="predicted"/>
<accession>A0A6H0ZKZ4</accession>
<reference evidence="2 3" key="1">
    <citation type="submission" date="2020-04" db="EMBL/GenBank/DDBJ databases">
        <title>FDA dAtabase for Regulatory Grade micrObial Sequences (FDA-ARGOS): Supporting development and validation of Infectious Disease Dx tests.</title>
        <authorList>
            <person name="Sciortino C."/>
            <person name="Tallon L."/>
            <person name="Sadzewicz L."/>
            <person name="Vavikolanu K."/>
            <person name="Mehta A."/>
            <person name="Aluvathingal J."/>
            <person name="Nadendla S."/>
            <person name="Nandy P."/>
            <person name="Geyer C."/>
            <person name="Yan Y."/>
            <person name="Sichtig H."/>
        </authorList>
    </citation>
    <scope>NUCLEOTIDE SEQUENCE [LARGE SCALE GENOMIC DNA]</scope>
    <source>
        <strain evidence="2 3">FDAARGOS_633</strain>
    </source>
</reference>
<evidence type="ECO:0000313" key="3">
    <source>
        <dbReference type="Proteomes" id="UP000500870"/>
    </source>
</evidence>
<dbReference type="EMBL" id="CP050898">
    <property type="protein sequence ID" value="QIX20601.1"/>
    <property type="molecule type" value="Genomic_DNA"/>
</dbReference>